<evidence type="ECO:0008006" key="4">
    <source>
        <dbReference type="Google" id="ProtNLM"/>
    </source>
</evidence>
<name>A0ABT0MHJ4_9GAMM</name>
<dbReference type="InterPro" id="IPR015943">
    <property type="entry name" value="WD40/YVTN_repeat-like_dom_sf"/>
</dbReference>
<proteinExistence type="predicted"/>
<comment type="caution">
    <text evidence="2">The sequence shown here is derived from an EMBL/GenBank/DDBJ whole genome shotgun (WGS) entry which is preliminary data.</text>
</comment>
<dbReference type="Proteomes" id="UP001431217">
    <property type="component" value="Unassembled WGS sequence"/>
</dbReference>
<evidence type="ECO:0000256" key="1">
    <source>
        <dbReference type="SAM" id="SignalP"/>
    </source>
</evidence>
<dbReference type="Gene3D" id="2.130.10.10">
    <property type="entry name" value="YVTN repeat-like/Quinoprotein amine dehydrogenase"/>
    <property type="match status" value="1"/>
</dbReference>
<feature type="signal peptide" evidence="1">
    <location>
        <begin position="1"/>
        <end position="21"/>
    </location>
</feature>
<dbReference type="PANTHER" id="PTHR47199">
    <property type="entry name" value="PHOTOSYSTEM II STABILITY/ASSEMBLY FACTOR HCF136, CHLOROPLASTIC"/>
    <property type="match status" value="1"/>
</dbReference>
<keyword evidence="3" id="KW-1185">Reference proteome</keyword>
<feature type="chain" id="PRO_5047410600" description="Oxidoreductase" evidence="1">
    <location>
        <begin position="22"/>
        <end position="356"/>
    </location>
</feature>
<dbReference type="PROSITE" id="PS51257">
    <property type="entry name" value="PROKAR_LIPOPROTEIN"/>
    <property type="match status" value="1"/>
</dbReference>
<organism evidence="2 3">
    <name type="scientific">Luteimonas galliterrae</name>
    <dbReference type="NCBI Taxonomy" id="2940486"/>
    <lineage>
        <taxon>Bacteria</taxon>
        <taxon>Pseudomonadati</taxon>
        <taxon>Pseudomonadota</taxon>
        <taxon>Gammaproteobacteria</taxon>
        <taxon>Lysobacterales</taxon>
        <taxon>Lysobacteraceae</taxon>
        <taxon>Luteimonas</taxon>
    </lineage>
</organism>
<dbReference type="SUPFAM" id="SSF110296">
    <property type="entry name" value="Oligoxyloglucan reducing end-specific cellobiohydrolase"/>
    <property type="match status" value="1"/>
</dbReference>
<evidence type="ECO:0000313" key="3">
    <source>
        <dbReference type="Proteomes" id="UP001431217"/>
    </source>
</evidence>
<sequence length="356" mass="37462">MSIIRIAIAAVLLFAAGAACAEVRIVPQDSGVKVRLRGISAVSDDIAWASGREGTVLRTVDGGKHWQTIKVPDAGELDFRDVEGFDADTAVVLSIGPGEASRVYRTEDGGKSWKLALQNKDPRAFFDCMAFDGDKGWMMGDPVEGRFQIYATTDAGRSWELSSDGPKATKDEAAFAASGTCISRIGDSLLVATGGAEANIHLRSDDASVWRKLPSGLPAGKQSAGVFSVSAMPMRLGFVVVGGDFEAEAVASESRRFLVPTEPPASELSQLNVSTPGKTQGYRSGVACAETQPTCIAVGPSGVDVWKGTSWETVSKIGYDAIDFVGDAGWASGNEGRLARVEALTPIDRVSGEARP</sequence>
<dbReference type="EMBL" id="JAMBEP010000001">
    <property type="protein sequence ID" value="MCL1634347.1"/>
    <property type="molecule type" value="Genomic_DNA"/>
</dbReference>
<accession>A0ABT0MHJ4</accession>
<dbReference type="RefSeq" id="WP_249472729.1">
    <property type="nucleotide sequence ID" value="NZ_JAMBEP010000001.1"/>
</dbReference>
<evidence type="ECO:0000313" key="2">
    <source>
        <dbReference type="EMBL" id="MCL1634347.1"/>
    </source>
</evidence>
<reference evidence="2 3" key="1">
    <citation type="submission" date="2022-05" db="EMBL/GenBank/DDBJ databases">
        <title>Luteimonas sp. SX5, whole genome shotgun sequencing project.</title>
        <authorList>
            <person name="Zhao G."/>
            <person name="Shen L."/>
        </authorList>
    </citation>
    <scope>NUCLEOTIDE SEQUENCE [LARGE SCALE GENOMIC DNA]</scope>
    <source>
        <strain evidence="2 3">SX5</strain>
    </source>
</reference>
<protein>
    <recommendedName>
        <fullName evidence="4">Oxidoreductase</fullName>
    </recommendedName>
</protein>
<keyword evidence="1" id="KW-0732">Signal</keyword>
<gene>
    <name evidence="2" type="ORF">M2650_06825</name>
</gene>
<dbReference type="PANTHER" id="PTHR47199:SF2">
    <property type="entry name" value="PHOTOSYSTEM II STABILITY_ASSEMBLY FACTOR HCF136, CHLOROPLASTIC"/>
    <property type="match status" value="1"/>
</dbReference>